<dbReference type="PROSITE" id="PS51782">
    <property type="entry name" value="LYSM"/>
    <property type="match status" value="1"/>
</dbReference>
<dbReference type="Proteomes" id="UP000249577">
    <property type="component" value="Unassembled WGS sequence"/>
</dbReference>
<dbReference type="PANTHER" id="PTHR34700:SF4">
    <property type="entry name" value="PHAGE-LIKE ELEMENT PBSX PROTEIN XKDP"/>
    <property type="match status" value="1"/>
</dbReference>
<evidence type="ECO:0000313" key="4">
    <source>
        <dbReference type="Proteomes" id="UP000249577"/>
    </source>
</evidence>
<dbReference type="AlphaFoldDB" id="A0A2W5KI09"/>
<evidence type="ECO:0000313" key="3">
    <source>
        <dbReference type="EMBL" id="PZQ15108.1"/>
    </source>
</evidence>
<organism evidence="3 4">
    <name type="scientific">Ancylobacter novellus</name>
    <name type="common">Thiobacillus novellus</name>
    <dbReference type="NCBI Taxonomy" id="921"/>
    <lineage>
        <taxon>Bacteria</taxon>
        <taxon>Pseudomonadati</taxon>
        <taxon>Pseudomonadota</taxon>
        <taxon>Alphaproteobacteria</taxon>
        <taxon>Hyphomicrobiales</taxon>
        <taxon>Xanthobacteraceae</taxon>
        <taxon>Ancylobacter</taxon>
    </lineage>
</organism>
<dbReference type="InterPro" id="IPR013783">
    <property type="entry name" value="Ig-like_fold"/>
</dbReference>
<dbReference type="Pfam" id="PF01476">
    <property type="entry name" value="LysM"/>
    <property type="match status" value="1"/>
</dbReference>
<feature type="region of interest" description="Disordered" evidence="1">
    <location>
        <begin position="42"/>
        <end position="92"/>
    </location>
</feature>
<evidence type="ECO:0000259" key="2">
    <source>
        <dbReference type="PROSITE" id="PS51782"/>
    </source>
</evidence>
<feature type="compositionally biased region" description="Basic and acidic residues" evidence="1">
    <location>
        <begin position="58"/>
        <end position="70"/>
    </location>
</feature>
<dbReference type="Gene3D" id="2.60.40.10">
    <property type="entry name" value="Immunoglobulins"/>
    <property type="match status" value="1"/>
</dbReference>
<comment type="caution">
    <text evidence="3">The sequence shown here is derived from an EMBL/GenBank/DDBJ whole genome shotgun (WGS) entry which is preliminary data.</text>
</comment>
<dbReference type="Gene3D" id="3.10.350.10">
    <property type="entry name" value="LysM domain"/>
    <property type="match status" value="1"/>
</dbReference>
<evidence type="ECO:0000256" key="1">
    <source>
        <dbReference type="SAM" id="MobiDB-lite"/>
    </source>
</evidence>
<dbReference type="CDD" id="cd00118">
    <property type="entry name" value="LysM"/>
    <property type="match status" value="1"/>
</dbReference>
<dbReference type="EMBL" id="QFPN01000005">
    <property type="protein sequence ID" value="PZQ15108.1"/>
    <property type="molecule type" value="Genomic_DNA"/>
</dbReference>
<feature type="domain" description="LysM" evidence="2">
    <location>
        <begin position="265"/>
        <end position="314"/>
    </location>
</feature>
<dbReference type="SUPFAM" id="SSF54106">
    <property type="entry name" value="LysM domain"/>
    <property type="match status" value="1"/>
</dbReference>
<feature type="region of interest" description="Disordered" evidence="1">
    <location>
        <begin position="170"/>
        <end position="239"/>
    </location>
</feature>
<reference evidence="3 4" key="1">
    <citation type="submission" date="2017-08" db="EMBL/GenBank/DDBJ databases">
        <title>Infants hospitalized years apart are colonized by the same room-sourced microbial strains.</title>
        <authorList>
            <person name="Brooks B."/>
            <person name="Olm M.R."/>
            <person name="Firek B.A."/>
            <person name="Baker R."/>
            <person name="Thomas B.C."/>
            <person name="Morowitz M.J."/>
            <person name="Banfield J.F."/>
        </authorList>
    </citation>
    <scope>NUCLEOTIDE SEQUENCE [LARGE SCALE GENOMIC DNA]</scope>
    <source>
        <strain evidence="3">S2_005_003_R2_43</strain>
    </source>
</reference>
<dbReference type="InterPro" id="IPR036779">
    <property type="entry name" value="LysM_dom_sf"/>
</dbReference>
<accession>A0A2W5KI09</accession>
<sequence>MTPPRLPPGDYQLGLILTAPDGRREVSGQTVTVSIPKPPSKDVVVVLNDPDSPSRILQRPEHVETREEQAAKPVGGEAVSTGETTPKEQSAAAANAPLSLGAIDAERGRFFIQGAAPAGAKLRIYLNNALVAEPVAGPDGRWSLRVERGLAPGRYVVRVDHVDAAGKVAKRAEASFEHEPDVAAAPSRPADQAPPAPIAAGQGNAQEPADAVRSGSMVNSDAASAGPDGSEATSAPKTPVAPAEIAQDGARQAEDQANPVVAAIDTAKVRRGDSLWRISRTTYGHGRRYTIIFDANDSQIRNPNLIYPGQVLVLPTDSAAAAKEGAR</sequence>
<gene>
    <name evidence="3" type="ORF">DI565_11130</name>
</gene>
<name>A0A2W5KI09_ANCNO</name>
<proteinExistence type="predicted"/>
<dbReference type="InterPro" id="IPR052196">
    <property type="entry name" value="Bact_Kbp"/>
</dbReference>
<feature type="compositionally biased region" description="Basic and acidic residues" evidence="1">
    <location>
        <begin position="170"/>
        <end position="181"/>
    </location>
</feature>
<dbReference type="InterPro" id="IPR018392">
    <property type="entry name" value="LysM"/>
</dbReference>
<dbReference type="PANTHER" id="PTHR34700">
    <property type="entry name" value="POTASSIUM BINDING PROTEIN KBP"/>
    <property type="match status" value="1"/>
</dbReference>
<dbReference type="SMART" id="SM00257">
    <property type="entry name" value="LysM"/>
    <property type="match status" value="1"/>
</dbReference>
<protein>
    <recommendedName>
        <fullName evidence="2">LysM domain-containing protein</fullName>
    </recommendedName>
</protein>